<dbReference type="PROSITE" id="PS50119">
    <property type="entry name" value="ZF_BBOX"/>
    <property type="match status" value="2"/>
</dbReference>
<sequence length="535" mass="59888">MSLSKQEDVTNAQAVIPCNVCENDEPGQRYCIECKQTFCMSCAKSHRKVASTKDHNIILRTQIGDIESEILCCSDHGEPASVHCEKCNTPVCIKCVTGNHQGHKMVQLPDKVDEKKQLLQEQIDNLQEYVLPDLIRRKKEITAEREKYEKAFHDLTKDVESERKSLLRGLDQTYKEKLNSLHGTKQSHIQVYQDKTREVDTKIQFCEERISQCQNIIRKSNFASVINFTVEHNLVQEEESEPELPMPPVLVPGNVEDMIESLKTLQINCPPPITNTLQPTSPIFISTFKSPLKGTSCIAITIEGCVWLGGCNSKELVMVNMLGETLRRRSIEYTPTSLAVMDSGHLFNSTYGTAPLIKIHAEGGEYALSNSCDTFGVSVTPDQNVLLCTIAGILARCDANVSDTKQIYKGSGECSTYHAIESTDGKIYVSDMRTSKVVVLNKEGSVVSKLKTTSDGKKFGKPAGLAFDKKGNILFADKGKDCVFVIDKDKQIRELVGRSHGIREPRYLAFDNEGHLWVTSYTRDIKIVKFLTDYC</sequence>
<protein>
    <recommendedName>
        <fullName evidence="3">B box-type domain-containing protein</fullName>
    </recommendedName>
</protein>
<evidence type="ECO:0000256" key="2">
    <source>
        <dbReference type="SAM" id="Coils"/>
    </source>
</evidence>
<keyword evidence="1" id="KW-0863">Zinc-finger</keyword>
<dbReference type="GO" id="GO:0006513">
    <property type="term" value="P:protein monoubiquitination"/>
    <property type="evidence" value="ECO:0007669"/>
    <property type="project" value="TreeGrafter"/>
</dbReference>
<dbReference type="GO" id="GO:0008270">
    <property type="term" value="F:zinc ion binding"/>
    <property type="evidence" value="ECO:0007669"/>
    <property type="project" value="UniProtKB-KW"/>
</dbReference>
<keyword evidence="1" id="KW-0479">Metal-binding</keyword>
<dbReference type="GO" id="GO:0061630">
    <property type="term" value="F:ubiquitin protein ligase activity"/>
    <property type="evidence" value="ECO:0007669"/>
    <property type="project" value="TreeGrafter"/>
</dbReference>
<dbReference type="Gene3D" id="3.30.160.60">
    <property type="entry name" value="Classic Zinc Finger"/>
    <property type="match status" value="1"/>
</dbReference>
<dbReference type="SUPFAM" id="SSF101898">
    <property type="entry name" value="NHL repeat"/>
    <property type="match status" value="1"/>
</dbReference>
<reference evidence="4" key="1">
    <citation type="submission" date="2019-08" db="EMBL/GenBank/DDBJ databases">
        <title>The improved chromosome-level genome for the pearl oyster Pinctada fucata martensii using PacBio sequencing and Hi-C.</title>
        <authorList>
            <person name="Zheng Z."/>
        </authorList>
    </citation>
    <scope>NUCLEOTIDE SEQUENCE</scope>
    <source>
        <strain evidence="4">ZZ-2019</strain>
        <tissue evidence="4">Adductor muscle</tissue>
    </source>
</reference>
<dbReference type="Pfam" id="PF00643">
    <property type="entry name" value="zf-B_box"/>
    <property type="match status" value="1"/>
</dbReference>
<keyword evidence="2" id="KW-0175">Coiled coil</keyword>
<evidence type="ECO:0000313" key="5">
    <source>
        <dbReference type="Proteomes" id="UP001186944"/>
    </source>
</evidence>
<feature type="domain" description="B box-type" evidence="3">
    <location>
        <begin position="13"/>
        <end position="60"/>
    </location>
</feature>
<dbReference type="AlphaFoldDB" id="A0AA88XDG3"/>
<evidence type="ECO:0000256" key="1">
    <source>
        <dbReference type="PROSITE-ProRule" id="PRU00024"/>
    </source>
</evidence>
<keyword evidence="5" id="KW-1185">Reference proteome</keyword>
<dbReference type="InterPro" id="IPR011042">
    <property type="entry name" value="6-blade_b-propeller_TolB-like"/>
</dbReference>
<feature type="domain" description="B box-type" evidence="3">
    <location>
        <begin position="67"/>
        <end position="108"/>
    </location>
</feature>
<gene>
    <name evidence="4" type="ORF">FSP39_017840</name>
</gene>
<dbReference type="EMBL" id="VSWD01000014">
    <property type="protein sequence ID" value="KAK3083259.1"/>
    <property type="molecule type" value="Genomic_DNA"/>
</dbReference>
<dbReference type="PANTHER" id="PTHR25462:SF229">
    <property type="entry name" value="TRANSCRIPTION INTERMEDIARY FACTOR 1-BETA"/>
    <property type="match status" value="1"/>
</dbReference>
<accession>A0AA88XDG3</accession>
<dbReference type="InterPro" id="IPR000315">
    <property type="entry name" value="Znf_B-box"/>
</dbReference>
<dbReference type="PANTHER" id="PTHR25462">
    <property type="entry name" value="BONUS, ISOFORM C-RELATED"/>
    <property type="match status" value="1"/>
</dbReference>
<feature type="coiled-coil region" evidence="2">
    <location>
        <begin position="131"/>
        <end position="158"/>
    </location>
</feature>
<dbReference type="InterPro" id="IPR047153">
    <property type="entry name" value="TRIM45/56/19-like"/>
</dbReference>
<organism evidence="4 5">
    <name type="scientific">Pinctada imbricata</name>
    <name type="common">Atlantic pearl-oyster</name>
    <name type="synonym">Pinctada martensii</name>
    <dbReference type="NCBI Taxonomy" id="66713"/>
    <lineage>
        <taxon>Eukaryota</taxon>
        <taxon>Metazoa</taxon>
        <taxon>Spiralia</taxon>
        <taxon>Lophotrochozoa</taxon>
        <taxon>Mollusca</taxon>
        <taxon>Bivalvia</taxon>
        <taxon>Autobranchia</taxon>
        <taxon>Pteriomorphia</taxon>
        <taxon>Pterioida</taxon>
        <taxon>Pterioidea</taxon>
        <taxon>Pteriidae</taxon>
        <taxon>Pinctada</taxon>
    </lineage>
</organism>
<dbReference type="Gene3D" id="2.120.10.30">
    <property type="entry name" value="TolB, C-terminal domain"/>
    <property type="match status" value="1"/>
</dbReference>
<evidence type="ECO:0000313" key="4">
    <source>
        <dbReference type="EMBL" id="KAK3083259.1"/>
    </source>
</evidence>
<dbReference type="Proteomes" id="UP001186944">
    <property type="component" value="Unassembled WGS sequence"/>
</dbReference>
<dbReference type="Gene3D" id="4.10.830.40">
    <property type="match status" value="1"/>
</dbReference>
<dbReference type="SMART" id="SM00336">
    <property type="entry name" value="BBOX"/>
    <property type="match status" value="2"/>
</dbReference>
<dbReference type="SUPFAM" id="SSF57845">
    <property type="entry name" value="B-box zinc-binding domain"/>
    <property type="match status" value="1"/>
</dbReference>
<evidence type="ECO:0000259" key="3">
    <source>
        <dbReference type="PROSITE" id="PS50119"/>
    </source>
</evidence>
<comment type="caution">
    <text evidence="4">The sequence shown here is derived from an EMBL/GenBank/DDBJ whole genome shotgun (WGS) entry which is preliminary data.</text>
</comment>
<proteinExistence type="predicted"/>
<name>A0AA88XDG3_PINIB</name>
<keyword evidence="1" id="KW-0862">Zinc</keyword>